<accession>A0A0D2LMR3</accession>
<organism evidence="2 3">
    <name type="scientific">Hypholoma sublateritium (strain FD-334 SS-4)</name>
    <dbReference type="NCBI Taxonomy" id="945553"/>
    <lineage>
        <taxon>Eukaryota</taxon>
        <taxon>Fungi</taxon>
        <taxon>Dikarya</taxon>
        <taxon>Basidiomycota</taxon>
        <taxon>Agaricomycotina</taxon>
        <taxon>Agaricomycetes</taxon>
        <taxon>Agaricomycetidae</taxon>
        <taxon>Agaricales</taxon>
        <taxon>Agaricineae</taxon>
        <taxon>Strophariaceae</taxon>
        <taxon>Hypholoma</taxon>
    </lineage>
</organism>
<evidence type="ECO:0000313" key="3">
    <source>
        <dbReference type="Proteomes" id="UP000054270"/>
    </source>
</evidence>
<dbReference type="SUPFAM" id="SSF74788">
    <property type="entry name" value="Cullin repeat-like"/>
    <property type="match status" value="1"/>
</dbReference>
<gene>
    <name evidence="2" type="ORF">HYPSUDRAFT_196714</name>
</gene>
<evidence type="ECO:0008006" key="4">
    <source>
        <dbReference type="Google" id="ProtNLM"/>
    </source>
</evidence>
<dbReference type="EMBL" id="KN817519">
    <property type="protein sequence ID" value="KJA29342.1"/>
    <property type="molecule type" value="Genomic_DNA"/>
</dbReference>
<dbReference type="Gene3D" id="1.20.1310.10">
    <property type="entry name" value="Cullin Repeats"/>
    <property type="match status" value="1"/>
</dbReference>
<reference evidence="3" key="1">
    <citation type="submission" date="2014-04" db="EMBL/GenBank/DDBJ databases">
        <title>Evolutionary Origins and Diversification of the Mycorrhizal Mutualists.</title>
        <authorList>
            <consortium name="DOE Joint Genome Institute"/>
            <consortium name="Mycorrhizal Genomics Consortium"/>
            <person name="Kohler A."/>
            <person name="Kuo A."/>
            <person name="Nagy L.G."/>
            <person name="Floudas D."/>
            <person name="Copeland A."/>
            <person name="Barry K.W."/>
            <person name="Cichocki N."/>
            <person name="Veneault-Fourrey C."/>
            <person name="LaButti K."/>
            <person name="Lindquist E.A."/>
            <person name="Lipzen A."/>
            <person name="Lundell T."/>
            <person name="Morin E."/>
            <person name="Murat C."/>
            <person name="Riley R."/>
            <person name="Ohm R."/>
            <person name="Sun H."/>
            <person name="Tunlid A."/>
            <person name="Henrissat B."/>
            <person name="Grigoriev I.V."/>
            <person name="Hibbett D.S."/>
            <person name="Martin F."/>
        </authorList>
    </citation>
    <scope>NUCLEOTIDE SEQUENCE [LARGE SCALE GENOMIC DNA]</scope>
    <source>
        <strain evidence="3">FD-334 SS-4</strain>
    </source>
</reference>
<dbReference type="Proteomes" id="UP000054270">
    <property type="component" value="Unassembled WGS sequence"/>
</dbReference>
<feature type="region of interest" description="Disordered" evidence="1">
    <location>
        <begin position="252"/>
        <end position="271"/>
    </location>
</feature>
<keyword evidence="3" id="KW-1185">Reference proteome</keyword>
<dbReference type="STRING" id="945553.A0A0D2LMR3"/>
<name>A0A0D2LMR3_HYPSF</name>
<dbReference type="AlphaFoldDB" id="A0A0D2LMR3"/>
<proteinExistence type="predicted"/>
<protein>
    <recommendedName>
        <fullName evidence="4">Cullin family profile domain-containing protein</fullName>
    </recommendedName>
</protein>
<sequence length="334" mass="36673">MPTILNAASGSANPATSLSALWAYLQPALDHIVKSPSTDSNGKAPAIDFGLYAGIHSACYNYFTVQSEANAISPTTPFDSQQSSTSGTDIYVQLDKYFAEAAREISLGAPLDDIALIQYILPSFNRFHAGAQSSNRLLSYVNRHYVKRAVDEDRGWLRLTDVLESVAKSVASDDSREIVSRKFREKRLEELKKWGYQPGDSTEKVVFAESCAEAASPPDRIIPVLSLAHRRFRLEFIEPLLAVPKVTGKNNSKIKNKVPKTPLGANPARPKGRLARAVKTVLESDTINEGERFRLASGLANTLQVVGIREDHSLRKRLDKYVASVPPVMPSPPP</sequence>
<evidence type="ECO:0000313" key="2">
    <source>
        <dbReference type="EMBL" id="KJA29342.1"/>
    </source>
</evidence>
<dbReference type="InterPro" id="IPR016159">
    <property type="entry name" value="Cullin_repeat-like_dom_sf"/>
</dbReference>
<evidence type="ECO:0000256" key="1">
    <source>
        <dbReference type="SAM" id="MobiDB-lite"/>
    </source>
</evidence>
<dbReference type="OMA" id="DHIVRAP"/>
<dbReference type="OrthoDB" id="27073at2759"/>